<dbReference type="Proteomes" id="UP000269396">
    <property type="component" value="Unassembled WGS sequence"/>
</dbReference>
<dbReference type="PROSITE" id="PS51444">
    <property type="entry name" value="FH2"/>
    <property type="match status" value="1"/>
</dbReference>
<accession>A0A183NII3</accession>
<protein>
    <submittedName>
        <fullName evidence="1">Uncharacterized protein</fullName>
    </submittedName>
</protein>
<proteinExistence type="predicted"/>
<evidence type="ECO:0000313" key="1">
    <source>
        <dbReference type="EMBL" id="VDO82673.1"/>
    </source>
</evidence>
<dbReference type="InterPro" id="IPR015425">
    <property type="entry name" value="FH2_Formin"/>
</dbReference>
<reference evidence="1 2" key="1">
    <citation type="submission" date="2018-11" db="EMBL/GenBank/DDBJ databases">
        <authorList>
            <consortium name="Pathogen Informatics"/>
        </authorList>
    </citation>
    <scope>NUCLEOTIDE SEQUENCE [LARGE SCALE GENOMIC DNA]</scope>
    <source>
        <strain>Denwood</strain>
        <strain evidence="2">Zambia</strain>
    </source>
</reference>
<dbReference type="GO" id="GO:0005737">
    <property type="term" value="C:cytoplasm"/>
    <property type="evidence" value="ECO:0007669"/>
    <property type="project" value="TreeGrafter"/>
</dbReference>
<organism evidence="1 2">
    <name type="scientific">Schistosoma mattheei</name>
    <dbReference type="NCBI Taxonomy" id="31246"/>
    <lineage>
        <taxon>Eukaryota</taxon>
        <taxon>Metazoa</taxon>
        <taxon>Spiralia</taxon>
        <taxon>Lophotrochozoa</taxon>
        <taxon>Platyhelminthes</taxon>
        <taxon>Trematoda</taxon>
        <taxon>Digenea</taxon>
        <taxon>Strigeidida</taxon>
        <taxon>Schistosomatoidea</taxon>
        <taxon>Schistosomatidae</taxon>
        <taxon>Schistosoma</taxon>
    </lineage>
</organism>
<keyword evidence="2" id="KW-1185">Reference proteome</keyword>
<gene>
    <name evidence="1" type="ORF">SMTD_LOCUS1919</name>
</gene>
<dbReference type="PANTHER" id="PTHR45920:SF4">
    <property type="entry name" value="FORMIN HOMOLOGY 2 DOMAIN CONTAINING, ISOFORM I"/>
    <property type="match status" value="1"/>
</dbReference>
<dbReference type="EMBL" id="UZAL01002376">
    <property type="protein sequence ID" value="VDO82673.1"/>
    <property type="molecule type" value="Genomic_DNA"/>
</dbReference>
<dbReference type="STRING" id="31246.A0A183NII3"/>
<dbReference type="InterPro" id="IPR042201">
    <property type="entry name" value="FH2_Formin_sf"/>
</dbReference>
<dbReference type="GO" id="GO:0051015">
    <property type="term" value="F:actin filament binding"/>
    <property type="evidence" value="ECO:0007669"/>
    <property type="project" value="TreeGrafter"/>
</dbReference>
<sequence>MLPTDEECEAIMKAKAEQDGLPLGQAEQFLVTLSAISHLKPRLELWLFKLDYEQNEKEIAEPLNDLKQAVIELINCKTLRYILSVLLSIGNFLNGSTARGFTLDYLGRLPEVKDTKYKNSLLHHVFLYRSFVYFVSYSDLHSELGALCRCHRVDWDELPKRLEKLETDSKRSWEHYRLIFSSEKESNKNINTIKAFYELFILVCSYRTTIIDGIWREKEKVYEILRIEKKHVIECMFNTL</sequence>
<dbReference type="AlphaFoldDB" id="A0A183NII3"/>
<dbReference type="PANTHER" id="PTHR45920">
    <property type="entry name" value="FORMIN HOMOLOGY 2 DOMAIN CONTAINING, ISOFORM I"/>
    <property type="match status" value="1"/>
</dbReference>
<dbReference type="Pfam" id="PF02181">
    <property type="entry name" value="FH2"/>
    <property type="match status" value="1"/>
</dbReference>
<name>A0A183NII3_9TREM</name>
<dbReference type="SUPFAM" id="SSF101447">
    <property type="entry name" value="Formin homology 2 domain (FH2 domain)"/>
    <property type="match status" value="1"/>
</dbReference>
<dbReference type="GO" id="GO:0030866">
    <property type="term" value="P:cortical actin cytoskeleton organization"/>
    <property type="evidence" value="ECO:0007669"/>
    <property type="project" value="TreeGrafter"/>
</dbReference>
<dbReference type="GO" id="GO:0005856">
    <property type="term" value="C:cytoskeleton"/>
    <property type="evidence" value="ECO:0007669"/>
    <property type="project" value="TreeGrafter"/>
</dbReference>
<evidence type="ECO:0000313" key="2">
    <source>
        <dbReference type="Proteomes" id="UP000269396"/>
    </source>
</evidence>
<dbReference type="Gene3D" id="1.20.58.2220">
    <property type="entry name" value="Formin, FH2 domain"/>
    <property type="match status" value="1"/>
</dbReference>